<keyword evidence="1" id="KW-0378">Hydrolase</keyword>
<evidence type="ECO:0000313" key="2">
    <source>
        <dbReference type="Proteomes" id="UP001549749"/>
    </source>
</evidence>
<name>A0ABV2SZS2_9BACT</name>
<evidence type="ECO:0000313" key="1">
    <source>
        <dbReference type="EMBL" id="MET6996285.1"/>
    </source>
</evidence>
<proteinExistence type="predicted"/>
<dbReference type="SUPFAM" id="SSF53474">
    <property type="entry name" value="alpha/beta-Hydrolases"/>
    <property type="match status" value="1"/>
</dbReference>
<dbReference type="RefSeq" id="WP_354658931.1">
    <property type="nucleotide sequence ID" value="NZ_JBEXAC010000001.1"/>
</dbReference>
<sequence length="266" mass="30465">MSKFRTVEVSNPAFEQQHLRFITVKTPSLKGRGDICVFVPPGTAHLTDLPVCILLHGVYGSAWSWPFCSGVHLQAKEMIDKQEIKPMLLAMPSDGLWGDGSAYLPHHQFDFEQWIARDVPDVLIEIFPQLSAQSPFYISGLSMGGWGALHIGAKYHQRFKGISGHSSITALDQMKLFVEEEVAGYKQPDQTDECVISTLLKYRQELPPLRFDCGKDDLLIDYNRQLHQTLNENNIDHLYEEFEGGHEWTYWEKNVRHTLQFFNTLL</sequence>
<comment type="caution">
    <text evidence="1">The sequence shown here is derived from an EMBL/GenBank/DDBJ whole genome shotgun (WGS) entry which is preliminary data.</text>
</comment>
<dbReference type="InterPro" id="IPR000801">
    <property type="entry name" value="Esterase-like"/>
</dbReference>
<dbReference type="InterPro" id="IPR029058">
    <property type="entry name" value="AB_hydrolase_fold"/>
</dbReference>
<dbReference type="PANTHER" id="PTHR48098">
    <property type="entry name" value="ENTEROCHELIN ESTERASE-RELATED"/>
    <property type="match status" value="1"/>
</dbReference>
<dbReference type="Gene3D" id="3.40.50.1820">
    <property type="entry name" value="alpha/beta hydrolase"/>
    <property type="match status" value="1"/>
</dbReference>
<gene>
    <name evidence="1" type="ORF">ABR189_02855</name>
</gene>
<dbReference type="Proteomes" id="UP001549749">
    <property type="component" value="Unassembled WGS sequence"/>
</dbReference>
<accession>A0ABV2SZS2</accession>
<dbReference type="PANTHER" id="PTHR48098:SF1">
    <property type="entry name" value="DIACYLGLYCEROL ACYLTRANSFERASE_MYCOLYLTRANSFERASE AG85A"/>
    <property type="match status" value="1"/>
</dbReference>
<dbReference type="GO" id="GO:0016787">
    <property type="term" value="F:hydrolase activity"/>
    <property type="evidence" value="ECO:0007669"/>
    <property type="project" value="UniProtKB-KW"/>
</dbReference>
<dbReference type="InterPro" id="IPR050583">
    <property type="entry name" value="Mycobacterial_A85_antigen"/>
</dbReference>
<protein>
    <submittedName>
        <fullName evidence="1">Alpha/beta hydrolase-fold protein</fullName>
    </submittedName>
</protein>
<reference evidence="1 2" key="1">
    <citation type="submission" date="2024-06" db="EMBL/GenBank/DDBJ databases">
        <title>Chitinophaga defluvii sp. nov., isolated from municipal sewage.</title>
        <authorList>
            <person name="Zhang L."/>
        </authorList>
    </citation>
    <scope>NUCLEOTIDE SEQUENCE [LARGE SCALE GENOMIC DNA]</scope>
    <source>
        <strain evidence="1 2">H8</strain>
    </source>
</reference>
<dbReference type="EMBL" id="JBEXAC010000001">
    <property type="protein sequence ID" value="MET6996285.1"/>
    <property type="molecule type" value="Genomic_DNA"/>
</dbReference>
<dbReference type="Pfam" id="PF00756">
    <property type="entry name" value="Esterase"/>
    <property type="match status" value="1"/>
</dbReference>
<keyword evidence="2" id="KW-1185">Reference proteome</keyword>
<organism evidence="1 2">
    <name type="scientific">Chitinophaga defluvii</name>
    <dbReference type="NCBI Taxonomy" id="3163343"/>
    <lineage>
        <taxon>Bacteria</taxon>
        <taxon>Pseudomonadati</taxon>
        <taxon>Bacteroidota</taxon>
        <taxon>Chitinophagia</taxon>
        <taxon>Chitinophagales</taxon>
        <taxon>Chitinophagaceae</taxon>
        <taxon>Chitinophaga</taxon>
    </lineage>
</organism>